<evidence type="ECO:0000313" key="3">
    <source>
        <dbReference type="Proteomes" id="UP000821837"/>
    </source>
</evidence>
<name>A0A9D4SSI2_RHISA</name>
<dbReference type="VEuPathDB" id="VectorBase:RSAN_051451"/>
<proteinExistence type="predicted"/>
<dbReference type="AlphaFoldDB" id="A0A9D4SSI2"/>
<organism evidence="2 3">
    <name type="scientific">Rhipicephalus sanguineus</name>
    <name type="common">Brown dog tick</name>
    <name type="synonym">Ixodes sanguineus</name>
    <dbReference type="NCBI Taxonomy" id="34632"/>
    <lineage>
        <taxon>Eukaryota</taxon>
        <taxon>Metazoa</taxon>
        <taxon>Ecdysozoa</taxon>
        <taxon>Arthropoda</taxon>
        <taxon>Chelicerata</taxon>
        <taxon>Arachnida</taxon>
        <taxon>Acari</taxon>
        <taxon>Parasitiformes</taxon>
        <taxon>Ixodida</taxon>
        <taxon>Ixodoidea</taxon>
        <taxon>Ixodidae</taxon>
        <taxon>Rhipicephalinae</taxon>
        <taxon>Rhipicephalus</taxon>
        <taxon>Rhipicephalus</taxon>
    </lineage>
</organism>
<evidence type="ECO:0000256" key="1">
    <source>
        <dbReference type="SAM" id="Coils"/>
    </source>
</evidence>
<evidence type="ECO:0000313" key="2">
    <source>
        <dbReference type="EMBL" id="KAH7946905.1"/>
    </source>
</evidence>
<dbReference type="PANTHER" id="PTHR46888">
    <property type="entry name" value="ZINC KNUCKLE DOMAINCONTAINING PROTEIN-RELATED"/>
    <property type="match status" value="1"/>
</dbReference>
<accession>A0A9D4SSI2</accession>
<comment type="caution">
    <text evidence="2">The sequence shown here is derived from an EMBL/GenBank/DDBJ whole genome shotgun (WGS) entry which is preliminary data.</text>
</comment>
<dbReference type="Proteomes" id="UP000821837">
    <property type="component" value="Chromosome 6"/>
</dbReference>
<reference evidence="2" key="2">
    <citation type="submission" date="2021-09" db="EMBL/GenBank/DDBJ databases">
        <authorList>
            <person name="Jia N."/>
            <person name="Wang J."/>
            <person name="Shi W."/>
            <person name="Du L."/>
            <person name="Sun Y."/>
            <person name="Zhan W."/>
            <person name="Jiang J."/>
            <person name="Wang Q."/>
            <person name="Zhang B."/>
            <person name="Ji P."/>
            <person name="Sakyi L.B."/>
            <person name="Cui X."/>
            <person name="Yuan T."/>
            <person name="Jiang B."/>
            <person name="Yang W."/>
            <person name="Lam T.T.-Y."/>
            <person name="Chang Q."/>
            <person name="Ding S."/>
            <person name="Wang X."/>
            <person name="Zhu J."/>
            <person name="Ruan X."/>
            <person name="Zhao L."/>
            <person name="Wei J."/>
            <person name="Que T."/>
            <person name="Du C."/>
            <person name="Cheng J."/>
            <person name="Dai P."/>
            <person name="Han X."/>
            <person name="Huang E."/>
            <person name="Gao Y."/>
            <person name="Liu J."/>
            <person name="Shao H."/>
            <person name="Ye R."/>
            <person name="Li L."/>
            <person name="Wei W."/>
            <person name="Wang X."/>
            <person name="Wang C."/>
            <person name="Huo Q."/>
            <person name="Li W."/>
            <person name="Guo W."/>
            <person name="Chen H."/>
            <person name="Chen S."/>
            <person name="Zhou L."/>
            <person name="Zhou L."/>
            <person name="Ni X."/>
            <person name="Tian J."/>
            <person name="Zhou Y."/>
            <person name="Sheng Y."/>
            <person name="Liu T."/>
            <person name="Pan Y."/>
            <person name="Xia L."/>
            <person name="Li J."/>
            <person name="Zhao F."/>
            <person name="Cao W."/>
        </authorList>
    </citation>
    <scope>NUCLEOTIDE SEQUENCE</scope>
    <source>
        <strain evidence="2">Rsan-2018</strain>
        <tissue evidence="2">Larvae</tissue>
    </source>
</reference>
<reference evidence="2" key="1">
    <citation type="journal article" date="2020" name="Cell">
        <title>Large-Scale Comparative Analyses of Tick Genomes Elucidate Their Genetic Diversity and Vector Capacities.</title>
        <authorList>
            <consortium name="Tick Genome and Microbiome Consortium (TIGMIC)"/>
            <person name="Jia N."/>
            <person name="Wang J."/>
            <person name="Shi W."/>
            <person name="Du L."/>
            <person name="Sun Y."/>
            <person name="Zhan W."/>
            <person name="Jiang J.F."/>
            <person name="Wang Q."/>
            <person name="Zhang B."/>
            <person name="Ji P."/>
            <person name="Bell-Sakyi L."/>
            <person name="Cui X.M."/>
            <person name="Yuan T.T."/>
            <person name="Jiang B.G."/>
            <person name="Yang W.F."/>
            <person name="Lam T.T."/>
            <person name="Chang Q.C."/>
            <person name="Ding S.J."/>
            <person name="Wang X.J."/>
            <person name="Zhu J.G."/>
            <person name="Ruan X.D."/>
            <person name="Zhao L."/>
            <person name="Wei J.T."/>
            <person name="Ye R.Z."/>
            <person name="Que T.C."/>
            <person name="Du C.H."/>
            <person name="Zhou Y.H."/>
            <person name="Cheng J.X."/>
            <person name="Dai P.F."/>
            <person name="Guo W.B."/>
            <person name="Han X.H."/>
            <person name="Huang E.J."/>
            <person name="Li L.F."/>
            <person name="Wei W."/>
            <person name="Gao Y.C."/>
            <person name="Liu J.Z."/>
            <person name="Shao H.Z."/>
            <person name="Wang X."/>
            <person name="Wang C.C."/>
            <person name="Yang T.C."/>
            <person name="Huo Q.B."/>
            <person name="Li W."/>
            <person name="Chen H.Y."/>
            <person name="Chen S.E."/>
            <person name="Zhou L.G."/>
            <person name="Ni X.B."/>
            <person name="Tian J.H."/>
            <person name="Sheng Y."/>
            <person name="Liu T."/>
            <person name="Pan Y.S."/>
            <person name="Xia L.Y."/>
            <person name="Li J."/>
            <person name="Zhao F."/>
            <person name="Cao W.C."/>
        </authorList>
    </citation>
    <scope>NUCLEOTIDE SEQUENCE</scope>
    <source>
        <strain evidence="2">Rsan-2018</strain>
    </source>
</reference>
<feature type="coiled-coil region" evidence="1">
    <location>
        <begin position="52"/>
        <end position="91"/>
    </location>
</feature>
<dbReference type="Gene3D" id="1.10.4020.10">
    <property type="entry name" value="DNA breaking-rejoining enzymes"/>
    <property type="match status" value="1"/>
</dbReference>
<dbReference type="EMBL" id="JABSTV010001252">
    <property type="protein sequence ID" value="KAH7946905.1"/>
    <property type="molecule type" value="Genomic_DNA"/>
</dbReference>
<keyword evidence="3" id="KW-1185">Reference proteome</keyword>
<dbReference type="PANTHER" id="PTHR46888:SF11">
    <property type="entry name" value="SCAN BOX DOMAIN-CONTAINING PROTEIN"/>
    <property type="match status" value="1"/>
</dbReference>
<dbReference type="InterPro" id="IPR038269">
    <property type="entry name" value="SCAN_sf"/>
</dbReference>
<gene>
    <name evidence="2" type="ORF">HPB52_005898</name>
</gene>
<sequence length="332" mass="37951">MDLRRLTRSDLLLLCDELGVDVDKNMKKPAIQKAIKESENDDESIRIAWEVLQDAQKRELEREERLREHERQQQKHEKEMAEIQVEILKSRAAAGIEGDNLVRPSDVEPCRMDQWIKPYKMGEDIALFLVHFERTCERCKFSPSTWSQRLVTLLPCEAANVVARLSVSDAEDYGKVKATLLKRYRISSEAFRQRFRDASKKSNEDYSEFAYGLKTNLLEWLKGADVYENLETEAGVSEALSMNYPYLFSNHSERLLRDRGREFGEKTVQASTRSPARQIAAQLADETSIGARHRPRALFFPVGEKVSASGLCDADAVVTGARGRAYKEYGGH</sequence>
<evidence type="ECO:0008006" key="4">
    <source>
        <dbReference type="Google" id="ProtNLM"/>
    </source>
</evidence>
<keyword evidence="1" id="KW-0175">Coiled coil</keyword>
<protein>
    <recommendedName>
        <fullName evidence="4">SCAN box domain-containing protein</fullName>
    </recommendedName>
</protein>